<evidence type="ECO:0000259" key="8">
    <source>
        <dbReference type="Pfam" id="PF03636"/>
    </source>
</evidence>
<feature type="binding site" evidence="4">
    <location>
        <begin position="636"/>
        <end position="637"/>
    </location>
    <ligand>
        <name>substrate</name>
    </ligand>
</feature>
<reference evidence="9 10" key="1">
    <citation type="submission" date="2018-12" db="EMBL/GenBank/DDBJ databases">
        <authorList>
            <consortium name="Pathogen Informatics"/>
        </authorList>
    </citation>
    <scope>NUCLEOTIDE SEQUENCE [LARGE SCALE GENOMIC DNA]</scope>
    <source>
        <strain evidence="9 10">NCTC13652</strain>
    </source>
</reference>
<sequence length="860" mass="96992">MNPDGAQHLADPRRLRFHDDPIDRFRFPDDQWALVETQPSTEDLGKTETLFSVGNGYLGMRGNPSEGRDTHTHGTFINGFHEVWDIHHAENAYGFARTGQTIVNVPDSKLMKLYVDDEPLLLSANELQSYKRWLDFREGVLRRELVWRTPAGKLVRVATSRMVSFTQRHLALMSIEVTMLEGDAPVVISSQILNRQDGQDEYHVPGASLGEGLDNDPRKAQRLGDRVLEPQLHWHSDRRMILGFRTARSRMTLAVGADHFIDTENAYDEIIDTTSEMGKKVYQIEAKQGQPIRIQKSVAYHTSRGVPVTELFDRVRRTLDRVRDRGTECYYDSQREWLKDYWDTADVRIKGAPTGVQQAVRWNLFQIAQAAARADQRGIPAKGVTGSGYEGHYFWDTEVYVIPMLTFTHPRLAENALRFRVNTLAQAQSRAAELSEQGALFPWRTITGEEASAYYAAGTAQYHINADIAHALMTYAWATRDKNFLFHDAAPVMIETARMWADLGFWRVNGGRQFHIHGVTGPDEYTTVVNNNFYTNVMARANLFDAAALMRRMAEEDPLWFEHLCAERHLSVDEIGAWEECAEGMVIPFDETFGIHPQDDQFLERELWDLANTPASKRPLLLHYHPLVIYRFQVLKQADVVLAMFLQGQDFTQAVKLADFEYYDPITTGDSSLSSLVQSIIAAEVGHQEMAMEYFREGLYCDLSDSHGNSSDGVHVASTGGIWGCLVNGFGGMRYYKGRLSFDPRLPADWTSIRYHLVLSGKVLEVELQRDEIIFTLTSGRELDVTVRGEQIHLGDQPVHVPLADQGPLRPILNGSFPVAGLRRADGSLVTAEVPDAVPEAVPSPRSSTPAMSLADPHAT</sequence>
<keyword evidence="9" id="KW-0808">Transferase</keyword>
<keyword evidence="10" id="KW-1185">Reference proteome</keyword>
<dbReference type="Gene3D" id="1.50.10.10">
    <property type="match status" value="1"/>
</dbReference>
<evidence type="ECO:0000256" key="4">
    <source>
        <dbReference type="PIRSR" id="PIRSR036289-51"/>
    </source>
</evidence>
<feature type="domain" description="Glycoside hydrolase family 65 N-terminal" evidence="8">
    <location>
        <begin position="36"/>
        <end position="304"/>
    </location>
</feature>
<keyword evidence="2" id="KW-0326">Glycosidase</keyword>
<dbReference type="GO" id="GO:0033831">
    <property type="term" value="F:kojibiose phosphorylase activity"/>
    <property type="evidence" value="ECO:0007669"/>
    <property type="project" value="UniProtKB-EC"/>
</dbReference>
<dbReference type="InterPro" id="IPR011013">
    <property type="entry name" value="Gal_mutarotase_sf_dom"/>
</dbReference>
<evidence type="ECO:0000256" key="1">
    <source>
        <dbReference type="ARBA" id="ARBA00006768"/>
    </source>
</evidence>
<dbReference type="Pfam" id="PF03636">
    <property type="entry name" value="Glyco_hydro_65N"/>
    <property type="match status" value="1"/>
</dbReference>
<dbReference type="STRING" id="1122997.GCA_000425285_01404"/>
<dbReference type="AlphaFoldDB" id="A0A448NW83"/>
<proteinExistence type="inferred from homology"/>
<dbReference type="InterPro" id="IPR017045">
    <property type="entry name" value="Malt_Pase/Glycosyl_Hdrlase"/>
</dbReference>
<dbReference type="InterPro" id="IPR005194">
    <property type="entry name" value="Glyco_hydro_65_C"/>
</dbReference>
<dbReference type="Pfam" id="PF03633">
    <property type="entry name" value="Glyco_hydro_65C"/>
    <property type="match status" value="1"/>
</dbReference>
<feature type="domain" description="Glycoside hydrolase family 65 C-terminal" evidence="7">
    <location>
        <begin position="733"/>
        <end position="794"/>
    </location>
</feature>
<dbReference type="EC" id="2.4.1.230" evidence="9"/>
<comment type="similarity">
    <text evidence="1">Belongs to the glycosyl hydrolase 65 family.</text>
</comment>
<protein>
    <submittedName>
        <fullName evidence="9">Kojibiose phosphorylase</fullName>
        <ecNumber evidence="9">2.4.1.230</ecNumber>
    </submittedName>
</protein>
<dbReference type="GO" id="GO:0004553">
    <property type="term" value="F:hydrolase activity, hydrolyzing O-glycosyl compounds"/>
    <property type="evidence" value="ECO:0007669"/>
    <property type="project" value="TreeGrafter"/>
</dbReference>
<dbReference type="InterPro" id="IPR005196">
    <property type="entry name" value="Glyco_hydro_65_N"/>
</dbReference>
<evidence type="ECO:0000313" key="10">
    <source>
        <dbReference type="Proteomes" id="UP000277858"/>
    </source>
</evidence>
<dbReference type="InterPro" id="IPR008928">
    <property type="entry name" value="6-hairpin_glycosidase_sf"/>
</dbReference>
<feature type="region of interest" description="Disordered" evidence="5">
    <location>
        <begin position="839"/>
        <end position="860"/>
    </location>
</feature>
<evidence type="ECO:0000256" key="3">
    <source>
        <dbReference type="PIRSR" id="PIRSR036289-50"/>
    </source>
</evidence>
<dbReference type="SUPFAM" id="SSF74650">
    <property type="entry name" value="Galactose mutarotase-like"/>
    <property type="match status" value="1"/>
</dbReference>
<dbReference type="PIRSF" id="PIRSF036289">
    <property type="entry name" value="Glycosyl_hydrolase_malt_phosph"/>
    <property type="match status" value="1"/>
</dbReference>
<dbReference type="PANTHER" id="PTHR11051">
    <property type="entry name" value="GLYCOSYL HYDROLASE-RELATED"/>
    <property type="match status" value="1"/>
</dbReference>
<gene>
    <name evidence="9" type="primary">kojP_1</name>
    <name evidence="9" type="ORF">NCTC13652_00372</name>
</gene>
<accession>A0A448NW83</accession>
<dbReference type="Pfam" id="PF03632">
    <property type="entry name" value="Glyco_hydro_65m"/>
    <property type="match status" value="1"/>
</dbReference>
<name>A0A448NW83_9ACTN</name>
<evidence type="ECO:0000256" key="2">
    <source>
        <dbReference type="ARBA" id="ARBA00023295"/>
    </source>
</evidence>
<dbReference type="PANTHER" id="PTHR11051:SF13">
    <property type="entry name" value="GLYCOSYL TRANSFERASE"/>
    <property type="match status" value="1"/>
</dbReference>
<dbReference type="GO" id="GO:0005975">
    <property type="term" value="P:carbohydrate metabolic process"/>
    <property type="evidence" value="ECO:0007669"/>
    <property type="project" value="InterPro"/>
</dbReference>
<feature type="active site" description="Proton donor" evidence="3">
    <location>
        <position position="524"/>
    </location>
</feature>
<organism evidence="9 10">
    <name type="scientific">Acidipropionibacterium jensenii</name>
    <dbReference type="NCBI Taxonomy" id="1749"/>
    <lineage>
        <taxon>Bacteria</taxon>
        <taxon>Bacillati</taxon>
        <taxon>Actinomycetota</taxon>
        <taxon>Actinomycetes</taxon>
        <taxon>Propionibacteriales</taxon>
        <taxon>Propionibacteriaceae</taxon>
        <taxon>Acidipropionibacterium</taxon>
    </lineage>
</organism>
<evidence type="ECO:0000256" key="5">
    <source>
        <dbReference type="SAM" id="MobiDB-lite"/>
    </source>
</evidence>
<evidence type="ECO:0000259" key="6">
    <source>
        <dbReference type="Pfam" id="PF03632"/>
    </source>
</evidence>
<dbReference type="Gene3D" id="2.60.420.10">
    <property type="entry name" value="Maltose phosphorylase, domain 3"/>
    <property type="match status" value="1"/>
</dbReference>
<keyword evidence="2" id="KW-0378">Hydrolase</keyword>
<feature type="binding site" evidence="4">
    <location>
        <begin position="395"/>
        <end position="396"/>
    </location>
    <ligand>
        <name>substrate</name>
    </ligand>
</feature>
<dbReference type="GO" id="GO:0030246">
    <property type="term" value="F:carbohydrate binding"/>
    <property type="evidence" value="ECO:0007669"/>
    <property type="project" value="InterPro"/>
</dbReference>
<dbReference type="InterPro" id="IPR012341">
    <property type="entry name" value="6hp_glycosidase-like_sf"/>
</dbReference>
<evidence type="ECO:0000259" key="7">
    <source>
        <dbReference type="Pfam" id="PF03633"/>
    </source>
</evidence>
<feature type="domain" description="Glycoside hydrolase family 65 central catalytic" evidence="6">
    <location>
        <begin position="361"/>
        <end position="723"/>
    </location>
</feature>
<dbReference type="EMBL" id="LR134473">
    <property type="protein sequence ID" value="VEI02205.1"/>
    <property type="molecule type" value="Genomic_DNA"/>
</dbReference>
<dbReference type="SUPFAM" id="SSF48208">
    <property type="entry name" value="Six-hairpin glycosidases"/>
    <property type="match status" value="1"/>
</dbReference>
<dbReference type="Gene3D" id="2.70.98.40">
    <property type="entry name" value="Glycoside hydrolase, family 65, N-terminal domain"/>
    <property type="match status" value="1"/>
</dbReference>
<dbReference type="InterPro" id="IPR005195">
    <property type="entry name" value="Glyco_hydro_65_M"/>
</dbReference>
<keyword evidence="9" id="KW-0328">Glycosyltransferase</keyword>
<evidence type="ECO:0000313" key="9">
    <source>
        <dbReference type="EMBL" id="VEI02205.1"/>
    </source>
</evidence>
<dbReference type="Proteomes" id="UP000277858">
    <property type="component" value="Chromosome"/>
</dbReference>
<dbReference type="InterPro" id="IPR037018">
    <property type="entry name" value="GH65_N"/>
</dbReference>